<dbReference type="PRINTS" id="PR00344">
    <property type="entry name" value="BCTRLSENSOR"/>
</dbReference>
<dbReference type="InterPro" id="IPR036890">
    <property type="entry name" value="HATPase_C_sf"/>
</dbReference>
<evidence type="ECO:0000256" key="2">
    <source>
        <dbReference type="ARBA" id="ARBA00012438"/>
    </source>
</evidence>
<dbReference type="Gene3D" id="3.40.50.2300">
    <property type="match status" value="3"/>
</dbReference>
<feature type="domain" description="Response regulatory" evidence="9">
    <location>
        <begin position="527"/>
        <end position="654"/>
    </location>
</feature>
<dbReference type="Pfam" id="PF02518">
    <property type="entry name" value="HATPase_c"/>
    <property type="match status" value="1"/>
</dbReference>
<dbReference type="InterPro" id="IPR005467">
    <property type="entry name" value="His_kinase_dom"/>
</dbReference>
<keyword evidence="6" id="KW-0902">Two-component regulatory system</keyword>
<keyword evidence="3 7" id="KW-0597">Phosphoprotein</keyword>
<dbReference type="PANTHER" id="PTHR45339:SF1">
    <property type="entry name" value="HYBRID SIGNAL TRANSDUCTION HISTIDINE KINASE J"/>
    <property type="match status" value="1"/>
</dbReference>
<dbReference type="CDD" id="cd00075">
    <property type="entry name" value="HATPase"/>
    <property type="match status" value="1"/>
</dbReference>
<dbReference type="EMBL" id="NVSR01000004">
    <property type="protein sequence ID" value="PCI30484.1"/>
    <property type="molecule type" value="Genomic_DNA"/>
</dbReference>
<dbReference type="PANTHER" id="PTHR45339">
    <property type="entry name" value="HYBRID SIGNAL TRANSDUCTION HISTIDINE KINASE J"/>
    <property type="match status" value="1"/>
</dbReference>
<dbReference type="InterPro" id="IPR011006">
    <property type="entry name" value="CheY-like_superfamily"/>
</dbReference>
<evidence type="ECO:0000256" key="1">
    <source>
        <dbReference type="ARBA" id="ARBA00000085"/>
    </source>
</evidence>
<gene>
    <name evidence="10" type="ORF">COB67_01500</name>
</gene>
<evidence type="ECO:0000256" key="7">
    <source>
        <dbReference type="PROSITE-ProRule" id="PRU00169"/>
    </source>
</evidence>
<feature type="domain" description="Response regulatory" evidence="9">
    <location>
        <begin position="2"/>
        <end position="124"/>
    </location>
</feature>
<proteinExistence type="predicted"/>
<dbReference type="PROSITE" id="PS50109">
    <property type="entry name" value="HIS_KIN"/>
    <property type="match status" value="1"/>
</dbReference>
<dbReference type="CDD" id="cd00082">
    <property type="entry name" value="HisKA"/>
    <property type="match status" value="1"/>
</dbReference>
<evidence type="ECO:0000256" key="6">
    <source>
        <dbReference type="ARBA" id="ARBA00023012"/>
    </source>
</evidence>
<reference evidence="11" key="1">
    <citation type="submission" date="2017-08" db="EMBL/GenBank/DDBJ databases">
        <title>A dynamic microbial community with high functional redundancy inhabits the cold, oxic subseafloor aquifer.</title>
        <authorList>
            <person name="Tully B.J."/>
            <person name="Wheat C.G."/>
            <person name="Glazer B.T."/>
            <person name="Huber J.A."/>
        </authorList>
    </citation>
    <scope>NUCLEOTIDE SEQUENCE [LARGE SCALE GENOMIC DNA]</scope>
</reference>
<sequence>MRILVVDDSAMMRKIIRRELEKGGYEVFEAGDGVECLEIIENVQPHLITMDVDMPRMNGYEAVYKIRSEIKPLSTEISHKVPIIFITANDTLEGRSEGFESGASDFITKPFLQGEVLTAVNELVKPKNSLKGLTAVIAEDNQMARQLLNSILKSEGINTILTASGAEAFDVIKSREADIDLLITDYMMPGMNGDELCRKVRLEMGNKTLPIIFLSAMSERSSILELFKAGASDYVIKPFAKEELMSRIRVHLEARLLNRKLTRQVQDLKRLSKLQNDFLAVTSHDLRAPLNGILGFTDLLLQEDDIRGEHKEYLTHVKDSGNFLLNLINDILDLGRVQSENEEIELEDISIEAVLNSSTNTVRHMASPKDISLETYNKCKQPIFIKGHQSSLIRVFNNILSNAIKFTPRGGWVKQIVEPMGTDKVAISFIDNGIGIPTEKIPLLFEKFSKTSRPGTAGEKGTGLGLSITKELIERHEGTVDVTSEVGKGTCFRLIFPLNAGSIQPSEEKIEEAEHSIKVVKKSIDIRFLLVDDNYLNIKLASTVLKQKGYIISSARDGKSALDQYVESLKNKGEGETFDMIFMDLRMPTMDGYESTYKIREFEQQTGLASIPIIAMSAGTSEEEKQRCQEVGMNGFVNKPINLKQIQSVIQEFIQIQEN</sequence>
<dbReference type="Pfam" id="PF00072">
    <property type="entry name" value="Response_reg"/>
    <property type="match status" value="3"/>
</dbReference>
<evidence type="ECO:0000256" key="4">
    <source>
        <dbReference type="ARBA" id="ARBA00022679"/>
    </source>
</evidence>
<dbReference type="SMART" id="SM00387">
    <property type="entry name" value="HATPase_c"/>
    <property type="match status" value="1"/>
</dbReference>
<evidence type="ECO:0000313" key="10">
    <source>
        <dbReference type="EMBL" id="PCI30484.1"/>
    </source>
</evidence>
<dbReference type="InterPro" id="IPR003661">
    <property type="entry name" value="HisK_dim/P_dom"/>
</dbReference>
<dbReference type="GO" id="GO:0000155">
    <property type="term" value="F:phosphorelay sensor kinase activity"/>
    <property type="evidence" value="ECO:0007669"/>
    <property type="project" value="InterPro"/>
</dbReference>
<evidence type="ECO:0000259" key="9">
    <source>
        <dbReference type="PROSITE" id="PS50110"/>
    </source>
</evidence>
<dbReference type="InterPro" id="IPR003594">
    <property type="entry name" value="HATPase_dom"/>
</dbReference>
<dbReference type="SUPFAM" id="SSF55874">
    <property type="entry name" value="ATPase domain of HSP90 chaperone/DNA topoisomerase II/histidine kinase"/>
    <property type="match status" value="1"/>
</dbReference>
<feature type="modified residue" description="4-aspartylphosphate" evidence="7">
    <location>
        <position position="584"/>
    </location>
</feature>
<feature type="domain" description="Response regulatory" evidence="9">
    <location>
        <begin position="134"/>
        <end position="252"/>
    </location>
</feature>
<evidence type="ECO:0000256" key="3">
    <source>
        <dbReference type="ARBA" id="ARBA00022553"/>
    </source>
</evidence>
<keyword evidence="5" id="KW-0418">Kinase</keyword>
<dbReference type="AlphaFoldDB" id="A0A2A4TAT4"/>
<feature type="modified residue" description="4-aspartylphosphate" evidence="7">
    <location>
        <position position="185"/>
    </location>
</feature>
<dbReference type="CDD" id="cd17546">
    <property type="entry name" value="REC_hyHK_CKI1_RcsC-like"/>
    <property type="match status" value="1"/>
</dbReference>
<dbReference type="PROSITE" id="PS50110">
    <property type="entry name" value="RESPONSE_REGULATORY"/>
    <property type="match status" value="3"/>
</dbReference>
<name>A0A2A4TAT4_9DELT</name>
<evidence type="ECO:0000259" key="8">
    <source>
        <dbReference type="PROSITE" id="PS50109"/>
    </source>
</evidence>
<comment type="caution">
    <text evidence="10">The sequence shown here is derived from an EMBL/GenBank/DDBJ whole genome shotgun (WGS) entry which is preliminary data.</text>
</comment>
<dbReference type="SUPFAM" id="SSF52172">
    <property type="entry name" value="CheY-like"/>
    <property type="match status" value="3"/>
</dbReference>
<keyword evidence="4" id="KW-0808">Transferase</keyword>
<dbReference type="SMART" id="SM00388">
    <property type="entry name" value="HisKA"/>
    <property type="match status" value="1"/>
</dbReference>
<dbReference type="Gene3D" id="3.30.565.10">
    <property type="entry name" value="Histidine kinase-like ATPase, C-terminal domain"/>
    <property type="match status" value="1"/>
</dbReference>
<dbReference type="Gene3D" id="1.10.287.130">
    <property type="match status" value="1"/>
</dbReference>
<feature type="domain" description="Histidine kinase" evidence="8">
    <location>
        <begin position="281"/>
        <end position="500"/>
    </location>
</feature>
<accession>A0A2A4TAT4</accession>
<evidence type="ECO:0000313" key="11">
    <source>
        <dbReference type="Proteomes" id="UP000218113"/>
    </source>
</evidence>
<organism evidence="10 11">
    <name type="scientific">SAR324 cluster bacterium</name>
    <dbReference type="NCBI Taxonomy" id="2024889"/>
    <lineage>
        <taxon>Bacteria</taxon>
        <taxon>Deltaproteobacteria</taxon>
        <taxon>SAR324 cluster</taxon>
    </lineage>
</organism>
<protein>
    <recommendedName>
        <fullName evidence="2">histidine kinase</fullName>
        <ecNumber evidence="2">2.7.13.3</ecNumber>
    </recommendedName>
</protein>
<dbReference type="SUPFAM" id="SSF47384">
    <property type="entry name" value="Homodimeric domain of signal transducing histidine kinase"/>
    <property type="match status" value="1"/>
</dbReference>
<dbReference type="InterPro" id="IPR036097">
    <property type="entry name" value="HisK_dim/P_sf"/>
</dbReference>
<comment type="catalytic activity">
    <reaction evidence="1">
        <text>ATP + protein L-histidine = ADP + protein N-phospho-L-histidine.</text>
        <dbReference type="EC" id="2.7.13.3"/>
    </reaction>
</comment>
<dbReference type="InterPro" id="IPR004358">
    <property type="entry name" value="Sig_transdc_His_kin-like_C"/>
</dbReference>
<dbReference type="EC" id="2.7.13.3" evidence="2"/>
<dbReference type="Pfam" id="PF00512">
    <property type="entry name" value="HisKA"/>
    <property type="match status" value="1"/>
</dbReference>
<feature type="modified residue" description="4-aspartylphosphate" evidence="7">
    <location>
        <position position="51"/>
    </location>
</feature>
<dbReference type="Proteomes" id="UP000218113">
    <property type="component" value="Unassembled WGS sequence"/>
</dbReference>
<dbReference type="SMART" id="SM00448">
    <property type="entry name" value="REC"/>
    <property type="match status" value="3"/>
</dbReference>
<dbReference type="FunFam" id="3.30.565.10:FF:000006">
    <property type="entry name" value="Sensor histidine kinase WalK"/>
    <property type="match status" value="1"/>
</dbReference>
<evidence type="ECO:0000256" key="5">
    <source>
        <dbReference type="ARBA" id="ARBA00022777"/>
    </source>
</evidence>
<dbReference type="InterPro" id="IPR001789">
    <property type="entry name" value="Sig_transdc_resp-reg_receiver"/>
</dbReference>